<dbReference type="EMBL" id="CP013927">
    <property type="protein sequence ID" value="AMJ76596.1"/>
    <property type="molecule type" value="Genomic_DNA"/>
</dbReference>
<evidence type="ECO:0000313" key="1">
    <source>
        <dbReference type="EMBL" id="AMJ76596.1"/>
    </source>
</evidence>
<keyword evidence="2" id="KW-1185">Reference proteome</keyword>
<organism evidence="1 2">
    <name type="scientific">Alteromonas stellipolaris</name>
    <dbReference type="NCBI Taxonomy" id="233316"/>
    <lineage>
        <taxon>Bacteria</taxon>
        <taxon>Pseudomonadati</taxon>
        <taxon>Pseudomonadota</taxon>
        <taxon>Gammaproteobacteria</taxon>
        <taxon>Alteromonadales</taxon>
        <taxon>Alteromonadaceae</taxon>
        <taxon>Alteromonas/Salinimonas group</taxon>
        <taxon>Alteromonas</taxon>
    </lineage>
</organism>
<accession>A0ABM7D718</accession>
<geneLocation type="plasmid" evidence="1 2">
    <name>pASTE61-200</name>
</geneLocation>
<dbReference type="RefSeq" id="WP_061093637.1">
    <property type="nucleotide sequence ID" value="NZ_CP013927.1"/>
</dbReference>
<keyword evidence="1" id="KW-0614">Plasmid</keyword>
<sequence>MFTSSTIRNTADGKRFFPVIDSVVLPLEFDSSAELKTSMSAMIKDDVPMLLALTEEAIEDMERELSSAIYLYLDKRIASARTLAVRLSGMIRQAA</sequence>
<evidence type="ECO:0000313" key="2">
    <source>
        <dbReference type="Proteomes" id="UP000056750"/>
    </source>
</evidence>
<reference evidence="1 2" key="1">
    <citation type="submission" date="2015-12" db="EMBL/GenBank/DDBJ databases">
        <title>Intraspecies pangenome expansion in the marine bacterium Alteromonas.</title>
        <authorList>
            <person name="Lopez-Perez M."/>
            <person name="Rodriguez-Valera F."/>
        </authorList>
    </citation>
    <scope>NUCLEOTIDE SEQUENCE [LARGE SCALE GENOMIC DNA]</scope>
    <source>
        <strain evidence="1 2">LMG 21861</strain>
        <plasmid evidence="1 2">pASTE61-200</plasmid>
    </source>
</reference>
<name>A0ABM7D718_9ALTE</name>
<gene>
    <name evidence="1" type="ORF">AVL57_00165</name>
</gene>
<dbReference type="Proteomes" id="UP000056750">
    <property type="component" value="Plasmid pASTE61-200"/>
</dbReference>
<proteinExistence type="predicted"/>
<protein>
    <submittedName>
        <fullName evidence="1">Uncharacterized protein</fullName>
    </submittedName>
</protein>